<dbReference type="Proteomes" id="UP000199002">
    <property type="component" value="Unassembled WGS sequence"/>
</dbReference>
<dbReference type="NCBIfam" id="TIGR03737">
    <property type="entry name" value="PRTRC_B"/>
    <property type="match status" value="1"/>
</dbReference>
<organism evidence="1 2">
    <name type="scientific">Acidovorax soli</name>
    <dbReference type="NCBI Taxonomy" id="592050"/>
    <lineage>
        <taxon>Bacteria</taxon>
        <taxon>Pseudomonadati</taxon>
        <taxon>Pseudomonadota</taxon>
        <taxon>Betaproteobacteria</taxon>
        <taxon>Burkholderiales</taxon>
        <taxon>Comamonadaceae</taxon>
        <taxon>Acidovorax</taxon>
    </lineage>
</organism>
<gene>
    <name evidence="1" type="ORF">SAMN05421875_1284</name>
</gene>
<evidence type="ECO:0000313" key="1">
    <source>
        <dbReference type="EMBL" id="SEA76027.1"/>
    </source>
</evidence>
<name>A0A1H4DTU4_9BURK</name>
<dbReference type="InterPro" id="IPR032787">
    <property type="entry name" value="Prok-E2_D"/>
</dbReference>
<protein>
    <submittedName>
        <fullName evidence="1">PRTRC system protein B</fullName>
    </submittedName>
</protein>
<sequence>MLESSLKIDSAALQLSKAILVYAGDSEAIATIHQVASVNNKPTIQAGRLFTYSDLEALHGGLSDSANKHGAVWVEPTLLAYGGGKTIWYSEPGKRAMFFKTNGSAGEKLEASALLPVPGLVWMREREFLYVYAFRGAKRPDYDTKLCQAPFFNVYDSGRVCEGTAIKPPEDAPNIAWENAFFQSRFTHANVHERNRLIQGMEPLVFWTEMLLAPKQTFPPKRLVDLDITVGDLTKMKVKQ</sequence>
<reference evidence="2" key="1">
    <citation type="submission" date="2016-10" db="EMBL/GenBank/DDBJ databases">
        <authorList>
            <person name="Varghese N."/>
            <person name="Submissions S."/>
        </authorList>
    </citation>
    <scope>NUCLEOTIDE SEQUENCE [LARGE SCALE GENOMIC DNA]</scope>
    <source>
        <strain evidence="2">DSM 25157</strain>
    </source>
</reference>
<dbReference type="AlphaFoldDB" id="A0A1H4DTU4"/>
<keyword evidence="2" id="KW-1185">Reference proteome</keyword>
<dbReference type="GeneID" id="34235018"/>
<evidence type="ECO:0000313" key="2">
    <source>
        <dbReference type="Proteomes" id="UP000199002"/>
    </source>
</evidence>
<dbReference type="RefSeq" id="WP_092699982.1">
    <property type="nucleotide sequence ID" value="NZ_FNQJ01000028.1"/>
</dbReference>
<dbReference type="Pfam" id="PF14460">
    <property type="entry name" value="Prok-E2_D"/>
    <property type="match status" value="1"/>
</dbReference>
<accession>A0A1H4DTU4</accession>
<proteinExistence type="predicted"/>
<dbReference type="InterPro" id="IPR022280">
    <property type="entry name" value="PRTRC_protein-B"/>
</dbReference>
<dbReference type="EMBL" id="FNQJ01000028">
    <property type="protein sequence ID" value="SEA76027.1"/>
    <property type="molecule type" value="Genomic_DNA"/>
</dbReference>
<dbReference type="STRING" id="592050.SAMN05421875_1284"/>